<sequence length="51" mass="5331">MDVGTIATPSVVEHVRDLVLRDVLANGTPPIISDPPPTTAGVRPDLVIAFP</sequence>
<accession>A0A1M4EFK0</accession>
<reference evidence="1" key="1">
    <citation type="submission" date="2016-04" db="EMBL/GenBank/DDBJ databases">
        <authorList>
            <person name="Evans L.H."/>
            <person name="Alamgir A."/>
            <person name="Owens N."/>
            <person name="Weber N.D."/>
            <person name="Virtaneva K."/>
            <person name="Barbian K."/>
            <person name="Babar A."/>
            <person name="Rosenke K."/>
        </authorList>
    </citation>
    <scope>NUCLEOTIDE SEQUENCE</scope>
    <source>
        <strain evidence="1">Nono1</strain>
    </source>
</reference>
<name>A0A1M4EFK0_9ACTN</name>
<protein>
    <submittedName>
        <fullName evidence="1">Uncharacterized protein</fullName>
    </submittedName>
</protein>
<organism evidence="1">
    <name type="scientific">Nonomuraea gerenzanensis</name>
    <dbReference type="NCBI Taxonomy" id="93944"/>
    <lineage>
        <taxon>Bacteria</taxon>
        <taxon>Bacillati</taxon>
        <taxon>Actinomycetota</taxon>
        <taxon>Actinomycetes</taxon>
        <taxon>Streptosporangiales</taxon>
        <taxon>Streptosporangiaceae</taxon>
        <taxon>Nonomuraea</taxon>
    </lineage>
</organism>
<gene>
    <name evidence="1" type="ORF">BN4615_P7287</name>
</gene>
<dbReference type="AlphaFoldDB" id="A0A1M4EFK0"/>
<proteinExistence type="predicted"/>
<dbReference type="RefSeq" id="WP_225266508.1">
    <property type="nucleotide sequence ID" value="NZ_CP084058.1"/>
</dbReference>
<evidence type="ECO:0000313" key="1">
    <source>
        <dbReference type="EMBL" id="SBO97771.1"/>
    </source>
</evidence>
<dbReference type="EMBL" id="LT559118">
    <property type="protein sequence ID" value="SBO97771.1"/>
    <property type="molecule type" value="Genomic_DNA"/>
</dbReference>